<organism evidence="1 2">
    <name type="scientific">Catharanthus roseus</name>
    <name type="common">Madagascar periwinkle</name>
    <name type="synonym">Vinca rosea</name>
    <dbReference type="NCBI Taxonomy" id="4058"/>
    <lineage>
        <taxon>Eukaryota</taxon>
        <taxon>Viridiplantae</taxon>
        <taxon>Streptophyta</taxon>
        <taxon>Embryophyta</taxon>
        <taxon>Tracheophyta</taxon>
        <taxon>Spermatophyta</taxon>
        <taxon>Magnoliopsida</taxon>
        <taxon>eudicotyledons</taxon>
        <taxon>Gunneridae</taxon>
        <taxon>Pentapetalae</taxon>
        <taxon>asterids</taxon>
        <taxon>lamiids</taxon>
        <taxon>Gentianales</taxon>
        <taxon>Apocynaceae</taxon>
        <taxon>Rauvolfioideae</taxon>
        <taxon>Vinceae</taxon>
        <taxon>Catharanthinae</taxon>
        <taxon>Catharanthus</taxon>
    </lineage>
</organism>
<gene>
    <name evidence="1" type="ORF">M9H77_05500</name>
</gene>
<reference evidence="2" key="1">
    <citation type="journal article" date="2023" name="Nat. Plants">
        <title>Single-cell RNA sequencing provides a high-resolution roadmap for understanding the multicellular compartmentation of specialized metabolism.</title>
        <authorList>
            <person name="Sun S."/>
            <person name="Shen X."/>
            <person name="Li Y."/>
            <person name="Li Y."/>
            <person name="Wang S."/>
            <person name="Li R."/>
            <person name="Zhang H."/>
            <person name="Shen G."/>
            <person name="Guo B."/>
            <person name="Wei J."/>
            <person name="Xu J."/>
            <person name="St-Pierre B."/>
            <person name="Chen S."/>
            <person name="Sun C."/>
        </authorList>
    </citation>
    <scope>NUCLEOTIDE SEQUENCE [LARGE SCALE GENOMIC DNA]</scope>
</reference>
<name>A0ACC0CHF2_CATRO</name>
<dbReference type="Proteomes" id="UP001060085">
    <property type="component" value="Linkage Group LG01"/>
</dbReference>
<evidence type="ECO:0000313" key="2">
    <source>
        <dbReference type="Proteomes" id="UP001060085"/>
    </source>
</evidence>
<sequence length="182" mass="20365">MLPATVGFNVSSSSFILNASSSSSSFNHAFPNRNCMSIKNPITKSLNCSSFQPFQLKFRRNLGISASSSAVSEFTSTDDSILSTPPQKQKLGVVVKPMEKPRLVLKFLWMEKNIGLAIDQVIPGHGTIPLSPYYFWPRKDAWEELKVMLEKKPWISQKQMVILLNQATDIINLWQQSGGDLT</sequence>
<protein>
    <submittedName>
        <fullName evidence="1">Uncharacterized protein</fullName>
    </submittedName>
</protein>
<keyword evidence="2" id="KW-1185">Reference proteome</keyword>
<proteinExistence type="predicted"/>
<comment type="caution">
    <text evidence="1">The sequence shown here is derived from an EMBL/GenBank/DDBJ whole genome shotgun (WGS) entry which is preliminary data.</text>
</comment>
<dbReference type="EMBL" id="CM044701">
    <property type="protein sequence ID" value="KAI5684272.1"/>
    <property type="molecule type" value="Genomic_DNA"/>
</dbReference>
<evidence type="ECO:0000313" key="1">
    <source>
        <dbReference type="EMBL" id="KAI5684272.1"/>
    </source>
</evidence>
<accession>A0ACC0CHF2</accession>